<dbReference type="STRING" id="619805.SAMN05660477_01283"/>
<dbReference type="GO" id="GO:0016301">
    <property type="term" value="F:kinase activity"/>
    <property type="evidence" value="ECO:0007669"/>
    <property type="project" value="UniProtKB-KW"/>
</dbReference>
<dbReference type="Proteomes" id="UP000191112">
    <property type="component" value="Unassembled WGS sequence"/>
</dbReference>
<keyword evidence="1" id="KW-0418">Kinase</keyword>
<accession>A0A1T5ECF2</accession>
<dbReference type="SUPFAM" id="SSF54211">
    <property type="entry name" value="Ribosomal protein S5 domain 2-like"/>
    <property type="match status" value="1"/>
</dbReference>
<evidence type="ECO:0000313" key="2">
    <source>
        <dbReference type="Proteomes" id="UP000191112"/>
    </source>
</evidence>
<dbReference type="AlphaFoldDB" id="A0A1T5ECF2"/>
<protein>
    <submittedName>
        <fullName evidence="1">Mevalonate kinase</fullName>
    </submittedName>
</protein>
<dbReference type="InterPro" id="IPR020568">
    <property type="entry name" value="Ribosomal_Su5_D2-typ_SF"/>
</dbReference>
<gene>
    <name evidence="1" type="ORF">SAMN05660477_01283</name>
</gene>
<keyword evidence="2" id="KW-1185">Reference proteome</keyword>
<proteinExistence type="predicted"/>
<keyword evidence="1" id="KW-0808">Transferase</keyword>
<dbReference type="EMBL" id="FUYZ01000003">
    <property type="protein sequence ID" value="SKB81571.1"/>
    <property type="molecule type" value="Genomic_DNA"/>
</dbReference>
<reference evidence="1 2" key="1">
    <citation type="submission" date="2017-02" db="EMBL/GenBank/DDBJ databases">
        <authorList>
            <person name="Peterson S.W."/>
        </authorList>
    </citation>
    <scope>NUCLEOTIDE SEQUENCE [LARGE SCALE GENOMIC DNA]</scope>
    <source>
        <strain evidence="1 2">DSM 22323</strain>
    </source>
</reference>
<dbReference type="InterPro" id="IPR014721">
    <property type="entry name" value="Ribsml_uS5_D2-typ_fold_subgr"/>
</dbReference>
<sequence length="302" mass="34596">MSQIFSRGKLLLTSEYVVLDGAKALAVPTNWGQEFFFREQQESNHLVIWTGKHQGQIWLTTKIDYKSWQVLESNNPEAAEFVLKTLKNCQLLGSTKFDTNQNIEITSDLQFPSNYGLGSSSTLMASLAKWAGVDAFVLNEKSLGGSGYDVAVAKANHSILFKIENNLPTYEEVDFKPNFLEDLIFVHLNKKQDSREGIRLYRSKEKSVHLIAKFNNITQQVLNSNLLSEFSDLMIEHENLLSEFLELETTKKRFFDDCPSFIKSLGAWGGDFVLTSRFEDYEKYFSKKGFETIIPWNEMVYS</sequence>
<dbReference type="Gene3D" id="3.30.230.10">
    <property type="match status" value="1"/>
</dbReference>
<evidence type="ECO:0000313" key="1">
    <source>
        <dbReference type="EMBL" id="SKB81571.1"/>
    </source>
</evidence>
<dbReference type="InterPro" id="IPR047765">
    <property type="entry name" value="GHMP_GYDIA-like"/>
</dbReference>
<organism evidence="1 2">
    <name type="scientific">Soonwooa buanensis</name>
    <dbReference type="NCBI Taxonomy" id="619805"/>
    <lineage>
        <taxon>Bacteria</taxon>
        <taxon>Pseudomonadati</taxon>
        <taxon>Bacteroidota</taxon>
        <taxon>Flavobacteriia</taxon>
        <taxon>Flavobacteriales</taxon>
        <taxon>Weeksellaceae</taxon>
        <taxon>Chryseobacterium group</taxon>
        <taxon>Soonwooa</taxon>
    </lineage>
</organism>
<dbReference type="NCBIfam" id="NF040656">
    <property type="entry name" value="GHMP_GYDIA"/>
    <property type="match status" value="1"/>
</dbReference>
<name>A0A1T5ECF2_9FLAO</name>
<dbReference type="OrthoDB" id="5288719at2"/>
<dbReference type="RefSeq" id="WP_079666546.1">
    <property type="nucleotide sequence ID" value="NZ_FUYZ01000003.1"/>
</dbReference>